<reference evidence="4" key="1">
    <citation type="submission" date="2021-02" db="EMBL/GenBank/DDBJ databases">
        <authorList>
            <person name="Nowell W R."/>
        </authorList>
    </citation>
    <scope>NUCLEOTIDE SEQUENCE</scope>
    <source>
        <strain evidence="4">Ploen Becks lab</strain>
    </source>
</reference>
<accession>A0A814CHD1</accession>
<evidence type="ECO:0000256" key="2">
    <source>
        <dbReference type="SAM" id="SignalP"/>
    </source>
</evidence>
<evidence type="ECO:0000256" key="1">
    <source>
        <dbReference type="SAM" id="MobiDB-lite"/>
    </source>
</evidence>
<protein>
    <recommendedName>
        <fullName evidence="3">Immunoglobulin C1-set domain-containing protein</fullName>
    </recommendedName>
</protein>
<dbReference type="AlphaFoldDB" id="A0A814CHD1"/>
<dbReference type="InterPro" id="IPR036179">
    <property type="entry name" value="Ig-like_dom_sf"/>
</dbReference>
<organism evidence="4 5">
    <name type="scientific">Brachionus calyciflorus</name>
    <dbReference type="NCBI Taxonomy" id="104777"/>
    <lineage>
        <taxon>Eukaryota</taxon>
        <taxon>Metazoa</taxon>
        <taxon>Spiralia</taxon>
        <taxon>Gnathifera</taxon>
        <taxon>Rotifera</taxon>
        <taxon>Eurotatoria</taxon>
        <taxon>Monogononta</taxon>
        <taxon>Pseudotrocha</taxon>
        <taxon>Ploima</taxon>
        <taxon>Brachionidae</taxon>
        <taxon>Brachionus</taxon>
    </lineage>
</organism>
<dbReference type="SUPFAM" id="SSF48726">
    <property type="entry name" value="Immunoglobulin"/>
    <property type="match status" value="1"/>
</dbReference>
<feature type="region of interest" description="Disordered" evidence="1">
    <location>
        <begin position="298"/>
        <end position="322"/>
    </location>
</feature>
<evidence type="ECO:0000313" key="4">
    <source>
        <dbReference type="EMBL" id="CAF0940122.1"/>
    </source>
</evidence>
<dbReference type="InterPro" id="IPR013783">
    <property type="entry name" value="Ig-like_fold"/>
</dbReference>
<proteinExistence type="predicted"/>
<gene>
    <name evidence="4" type="ORF">OXX778_LOCUS13384</name>
</gene>
<feature type="compositionally biased region" description="Polar residues" evidence="1">
    <location>
        <begin position="300"/>
        <end position="313"/>
    </location>
</feature>
<feature type="signal peptide" evidence="2">
    <location>
        <begin position="1"/>
        <end position="20"/>
    </location>
</feature>
<keyword evidence="5" id="KW-1185">Reference proteome</keyword>
<dbReference type="Pfam" id="PF07654">
    <property type="entry name" value="C1-set"/>
    <property type="match status" value="1"/>
</dbReference>
<dbReference type="InterPro" id="IPR003597">
    <property type="entry name" value="Ig_C1-set"/>
</dbReference>
<evidence type="ECO:0000313" key="5">
    <source>
        <dbReference type="Proteomes" id="UP000663879"/>
    </source>
</evidence>
<name>A0A814CHD1_9BILA</name>
<dbReference type="EMBL" id="CAJNOC010002560">
    <property type="protein sequence ID" value="CAF0940122.1"/>
    <property type="molecule type" value="Genomic_DNA"/>
</dbReference>
<dbReference type="Proteomes" id="UP000663879">
    <property type="component" value="Unassembled WGS sequence"/>
</dbReference>
<feature type="domain" description="Immunoglobulin C1-set" evidence="3">
    <location>
        <begin position="154"/>
        <end position="235"/>
    </location>
</feature>
<feature type="chain" id="PRO_5032409326" description="Immunoglobulin C1-set domain-containing protein" evidence="2">
    <location>
        <begin position="21"/>
        <end position="421"/>
    </location>
</feature>
<sequence>MSLKFVVLFLIGITITSTNGHSLSKRQNFILTLNVNSHQGVEPTQAQQTEAITDHHFPVDSPVLTITCTMTNPSHFYRLSITKEQKFNNNETAPVVQYLSSGVYALAPNLDSDKYTIQAFEPSPNVIKVVLTIKNLKLQDNEPPQLNHILFPTPSVEKLNLNTMVSLNCRVNDVYPKPKVFFTHPSQNLTELTTEKDISSTKHDDFYPYSILSTVNFTVDYKDHNKYINCTVQATGSHEIQLSKPYQLKVTGTQFIDQNCADSLLAKINDEDFEIKCTFFSNPRTNIEWHIEQTHKKTTVTDSNELNNNNDVGEQSESENSDLVLKVEDDNENYKVMIEDVQNGVYIATLKFNNKIKDDDFKNYTLKIGSISRSFRVVRSESELSKSLTSDNQDSSKAFKFHSNTSFLLMNIIFFFIYLSR</sequence>
<keyword evidence="2" id="KW-0732">Signal</keyword>
<evidence type="ECO:0000259" key="3">
    <source>
        <dbReference type="Pfam" id="PF07654"/>
    </source>
</evidence>
<dbReference type="Gene3D" id="2.60.40.10">
    <property type="entry name" value="Immunoglobulins"/>
    <property type="match status" value="1"/>
</dbReference>
<comment type="caution">
    <text evidence="4">The sequence shown here is derived from an EMBL/GenBank/DDBJ whole genome shotgun (WGS) entry which is preliminary data.</text>
</comment>
<dbReference type="OrthoDB" id="10613972at2759"/>